<gene>
    <name evidence="1" type="ORF">MNBD_NITROSPIRAE02-521</name>
</gene>
<evidence type="ECO:0000313" key="1">
    <source>
        <dbReference type="EMBL" id="VAX29985.1"/>
    </source>
</evidence>
<name>A0A3B1DE41_9ZZZZ</name>
<dbReference type="InterPro" id="IPR023614">
    <property type="entry name" value="Porin_dom_sf"/>
</dbReference>
<dbReference type="SUPFAM" id="SSF56935">
    <property type="entry name" value="Porins"/>
    <property type="match status" value="1"/>
</dbReference>
<protein>
    <recommendedName>
        <fullName evidence="2">Cytochrome c domain-containing protein</fullName>
    </recommendedName>
</protein>
<sequence>MGRRFNVIGVLIALLFVAGFISTSVQEAEAVPSFAKKYGTTCSACHSTWPMLNATGRSFKENGYKFPGVKDKDMAISDDLYLGKAFPISAVLTARPYDEKKSGNRKLRALHEAELISAGIIYKNVSGFLELEAEDENGFIVEIPTAALTYNYSGLFNLQFSYSDMLLADPYDTYSSRVLTRGKYSVIDKAFGGADAGGKLRSSRQVLAVYGRPVSSVFYTVGLSGVAGDAEGEDAKNVHARVAVDVLPNIMVGLFGVSGQWNYVDVLDKNISRDFRRLGLDFQADYNDFRFMGVFLGAEDDKADGVTEKNNAWYLQALYVVSKNSSPWIVPLIRVDSYEKADGAADYSELTLNSSYYFTQNIKAIAEYWTQVDVPDGEPKDNRLTVQISAAF</sequence>
<reference evidence="1" key="1">
    <citation type="submission" date="2018-06" db="EMBL/GenBank/DDBJ databases">
        <authorList>
            <person name="Zhirakovskaya E."/>
        </authorList>
    </citation>
    <scope>NUCLEOTIDE SEQUENCE</scope>
</reference>
<dbReference type="EMBL" id="UOGH01000144">
    <property type="protein sequence ID" value="VAX29985.1"/>
    <property type="molecule type" value="Genomic_DNA"/>
</dbReference>
<dbReference type="Gene3D" id="2.40.160.10">
    <property type="entry name" value="Porin"/>
    <property type="match status" value="1"/>
</dbReference>
<proteinExistence type="predicted"/>
<evidence type="ECO:0008006" key="2">
    <source>
        <dbReference type="Google" id="ProtNLM"/>
    </source>
</evidence>
<organism evidence="1">
    <name type="scientific">hydrothermal vent metagenome</name>
    <dbReference type="NCBI Taxonomy" id="652676"/>
    <lineage>
        <taxon>unclassified sequences</taxon>
        <taxon>metagenomes</taxon>
        <taxon>ecological metagenomes</taxon>
    </lineage>
</organism>
<dbReference type="AlphaFoldDB" id="A0A3B1DE41"/>
<accession>A0A3B1DE41</accession>